<feature type="transmembrane region" description="Helical" evidence="7">
    <location>
        <begin position="293"/>
        <end position="314"/>
    </location>
</feature>
<feature type="compositionally biased region" description="Polar residues" evidence="6">
    <location>
        <begin position="569"/>
        <end position="582"/>
    </location>
</feature>
<dbReference type="PANTHER" id="PTHR23504">
    <property type="entry name" value="MAJOR FACILITATOR SUPERFAMILY DOMAIN-CONTAINING PROTEIN 10"/>
    <property type="match status" value="1"/>
</dbReference>
<feature type="transmembrane region" description="Helical" evidence="7">
    <location>
        <begin position="504"/>
        <end position="526"/>
    </location>
</feature>
<dbReference type="Gene3D" id="1.20.1250.20">
    <property type="entry name" value="MFS general substrate transporter like domains"/>
    <property type="match status" value="1"/>
</dbReference>
<evidence type="ECO:0000256" key="7">
    <source>
        <dbReference type="SAM" id="Phobius"/>
    </source>
</evidence>
<feature type="transmembrane region" description="Helical" evidence="7">
    <location>
        <begin position="261"/>
        <end position="281"/>
    </location>
</feature>
<feature type="compositionally biased region" description="Polar residues" evidence="6">
    <location>
        <begin position="79"/>
        <end position="92"/>
    </location>
</feature>
<feature type="transmembrane region" description="Helical" evidence="7">
    <location>
        <begin position="229"/>
        <end position="249"/>
    </location>
</feature>
<reference evidence="9 10" key="1">
    <citation type="journal article" date="2018" name="Genome Biol. Evol.">
        <title>Multiple Roots of Fruiting Body Formation in Amoebozoa.</title>
        <authorList>
            <person name="Hillmann F."/>
            <person name="Forbes G."/>
            <person name="Novohradska S."/>
            <person name="Ferling I."/>
            <person name="Riege K."/>
            <person name="Groth M."/>
            <person name="Westermann M."/>
            <person name="Marz M."/>
            <person name="Spaller T."/>
            <person name="Winckler T."/>
            <person name="Schaap P."/>
            <person name="Glockner G."/>
        </authorList>
    </citation>
    <scope>NUCLEOTIDE SEQUENCE [LARGE SCALE GENOMIC DNA]</scope>
    <source>
        <strain evidence="9 10">Jena</strain>
    </source>
</reference>
<evidence type="ECO:0000256" key="5">
    <source>
        <dbReference type="ARBA" id="ARBA00023136"/>
    </source>
</evidence>
<feature type="region of interest" description="Disordered" evidence="6">
    <location>
        <begin position="546"/>
        <end position="582"/>
    </location>
</feature>
<evidence type="ECO:0000256" key="2">
    <source>
        <dbReference type="ARBA" id="ARBA00022448"/>
    </source>
</evidence>
<dbReference type="PRINTS" id="PR01035">
    <property type="entry name" value="TCRTETA"/>
</dbReference>
<dbReference type="PANTHER" id="PTHR23504:SF15">
    <property type="entry name" value="MAJOR FACILITATOR SUPERFAMILY (MFS) PROFILE DOMAIN-CONTAINING PROTEIN"/>
    <property type="match status" value="1"/>
</dbReference>
<dbReference type="Proteomes" id="UP000241769">
    <property type="component" value="Unassembled WGS sequence"/>
</dbReference>
<evidence type="ECO:0000256" key="6">
    <source>
        <dbReference type="SAM" id="MobiDB-lite"/>
    </source>
</evidence>
<keyword evidence="5 7" id="KW-0472">Membrane</keyword>
<dbReference type="InterPro" id="IPR020846">
    <property type="entry name" value="MFS_dom"/>
</dbReference>
<dbReference type="GO" id="GO:0022857">
    <property type="term" value="F:transmembrane transporter activity"/>
    <property type="evidence" value="ECO:0007669"/>
    <property type="project" value="InterPro"/>
</dbReference>
<feature type="compositionally biased region" description="Basic and acidic residues" evidence="6">
    <location>
        <begin position="546"/>
        <end position="562"/>
    </location>
</feature>
<dbReference type="InParanoid" id="A0A2P6MZZ6"/>
<feature type="transmembrane region" description="Helical" evidence="7">
    <location>
        <begin position="378"/>
        <end position="399"/>
    </location>
</feature>
<protein>
    <submittedName>
        <fullName evidence="9">Tetracycline-efflux transporter</fullName>
    </submittedName>
</protein>
<comment type="subcellular location">
    <subcellularLocation>
        <location evidence="1">Membrane</location>
        <topology evidence="1">Multi-pass membrane protein</topology>
    </subcellularLocation>
</comment>
<evidence type="ECO:0000256" key="1">
    <source>
        <dbReference type="ARBA" id="ARBA00004141"/>
    </source>
</evidence>
<dbReference type="STRING" id="1890364.A0A2P6MZZ6"/>
<evidence type="ECO:0000313" key="10">
    <source>
        <dbReference type="Proteomes" id="UP000241769"/>
    </source>
</evidence>
<dbReference type="OrthoDB" id="19753at2759"/>
<feature type="transmembrane region" description="Helical" evidence="7">
    <location>
        <begin position="411"/>
        <end position="434"/>
    </location>
</feature>
<name>A0A2P6MZZ6_9EUKA</name>
<dbReference type="PROSITE" id="PS50850">
    <property type="entry name" value="MFS"/>
    <property type="match status" value="1"/>
</dbReference>
<evidence type="ECO:0000256" key="3">
    <source>
        <dbReference type="ARBA" id="ARBA00022692"/>
    </source>
</evidence>
<proteinExistence type="predicted"/>
<keyword evidence="10" id="KW-1185">Reference proteome</keyword>
<gene>
    <name evidence="9" type="ORF">PROFUN_13636</name>
</gene>
<dbReference type="InterPro" id="IPR036259">
    <property type="entry name" value="MFS_trans_sf"/>
</dbReference>
<keyword evidence="2" id="KW-0813">Transport</keyword>
<feature type="region of interest" description="Disordered" evidence="6">
    <location>
        <begin position="56"/>
        <end position="113"/>
    </location>
</feature>
<comment type="caution">
    <text evidence="9">The sequence shown here is derived from an EMBL/GenBank/DDBJ whole genome shotgun (WGS) entry which is preliminary data.</text>
</comment>
<evidence type="ECO:0000313" key="9">
    <source>
        <dbReference type="EMBL" id="PRP77253.1"/>
    </source>
</evidence>
<organism evidence="9 10">
    <name type="scientific">Planoprotostelium fungivorum</name>
    <dbReference type="NCBI Taxonomy" id="1890364"/>
    <lineage>
        <taxon>Eukaryota</taxon>
        <taxon>Amoebozoa</taxon>
        <taxon>Evosea</taxon>
        <taxon>Variosea</taxon>
        <taxon>Cavosteliida</taxon>
        <taxon>Cavosteliaceae</taxon>
        <taxon>Planoprotostelium</taxon>
    </lineage>
</organism>
<dbReference type="InterPro" id="IPR011701">
    <property type="entry name" value="MFS"/>
</dbReference>
<dbReference type="SUPFAM" id="SSF103473">
    <property type="entry name" value="MFS general substrate transporter"/>
    <property type="match status" value="1"/>
</dbReference>
<accession>A0A2P6MZZ6</accession>
<feature type="domain" description="Major facilitator superfamily (MFS) profile" evidence="8">
    <location>
        <begin position="132"/>
        <end position="528"/>
    </location>
</feature>
<evidence type="ECO:0000256" key="4">
    <source>
        <dbReference type="ARBA" id="ARBA00022989"/>
    </source>
</evidence>
<feature type="transmembrane region" description="Helical" evidence="7">
    <location>
        <begin position="130"/>
        <end position="152"/>
    </location>
</feature>
<dbReference type="GO" id="GO:0016020">
    <property type="term" value="C:membrane"/>
    <property type="evidence" value="ECO:0007669"/>
    <property type="project" value="UniProtKB-SubCell"/>
</dbReference>
<evidence type="ECO:0000259" key="8">
    <source>
        <dbReference type="PROSITE" id="PS50850"/>
    </source>
</evidence>
<dbReference type="Pfam" id="PF07690">
    <property type="entry name" value="MFS_1"/>
    <property type="match status" value="2"/>
</dbReference>
<feature type="compositionally biased region" description="Basic and acidic residues" evidence="6">
    <location>
        <begin position="93"/>
        <end position="105"/>
    </location>
</feature>
<dbReference type="EMBL" id="MDYQ01000272">
    <property type="protein sequence ID" value="PRP77253.1"/>
    <property type="molecule type" value="Genomic_DNA"/>
</dbReference>
<keyword evidence="3 7" id="KW-0812">Transmembrane</keyword>
<dbReference type="InterPro" id="IPR001958">
    <property type="entry name" value="Tet-R_TetA/multi-R_MdtG-like"/>
</dbReference>
<feature type="transmembrane region" description="Helical" evidence="7">
    <location>
        <begin position="335"/>
        <end position="358"/>
    </location>
</feature>
<keyword evidence="4 7" id="KW-1133">Transmembrane helix</keyword>
<dbReference type="AlphaFoldDB" id="A0A2P6MZZ6"/>
<sequence length="582" mass="65001">MNEPPTTQQPCTSRCETCTEINDQHSEDAAASLSSQQCTKSINNDNTFSRVKLLKVSRGQAVNNPKPQRKLQSDRSDESGTIGSDSNTNSSINDERGDREYDDTKPLLGQRVPEVRRDGKKKHWYRPRMMFLMAVLTVHFIGFGFSGSMGYLRMVEIFQQEGYVGKYANTNATVFNGYLGSIRNAGTFVMSPIHAALSDRVGRKPMLVASVLAQSLGYGAYIYGTPRWIFFVTSSIGAVTDGMHVVALTSMLDVTPAHRRAFGFAMFGMGMGISRIGWPALAGWVSDEYGYRVVFFVALSVNALVLLMLIAMPETRPKESIKKWDWSSLIPLRDFFLLLRSVHTIVLCILIMLLSFSLEGVIETQASWIKYVFPHQTNFWIGTLSSAAGVGMILMVPIVRFLVPMFGKKKAVCLGLILGTSGLACYTFVTNWWYLYPLTLLRSFGYLTNPTLQAMLCSHYLPEEQSLTIGVLSSLKTIDGVIGPLIFAPLFSHFTTTAPEIPGIVYYVVGCINLLTLTISVIYFVFVRTPKSRISEIKPVSKVWYEREEEEKKGRPKSERIPHGHSIPIYTSQDFYPSGSVQ</sequence>